<organism evidence="6 7">
    <name type="scientific">Candidatus Cryptobacteroides avistercoris</name>
    <dbReference type="NCBI Taxonomy" id="2840758"/>
    <lineage>
        <taxon>Bacteria</taxon>
        <taxon>Pseudomonadati</taxon>
        <taxon>Bacteroidota</taxon>
        <taxon>Bacteroidia</taxon>
        <taxon>Bacteroidales</taxon>
        <taxon>Candidatus Cryptobacteroides</taxon>
    </lineage>
</organism>
<dbReference type="InterPro" id="IPR052028">
    <property type="entry name" value="HipA_Ser/Thr_kinase"/>
</dbReference>
<dbReference type="Pfam" id="PF07804">
    <property type="entry name" value="HipA_C"/>
    <property type="match status" value="1"/>
</dbReference>
<keyword evidence="2" id="KW-0808">Transferase</keyword>
<proteinExistence type="inferred from homology"/>
<evidence type="ECO:0000313" key="6">
    <source>
        <dbReference type="EMBL" id="MBO8480549.1"/>
    </source>
</evidence>
<dbReference type="Gene3D" id="1.10.1070.20">
    <property type="match status" value="1"/>
</dbReference>
<dbReference type="GO" id="GO:0004674">
    <property type="term" value="F:protein serine/threonine kinase activity"/>
    <property type="evidence" value="ECO:0007669"/>
    <property type="project" value="TreeGrafter"/>
</dbReference>
<keyword evidence="3" id="KW-0418">Kinase</keyword>
<sequence>MKDILKITVSLGGQNVGTLQMTPERDRCVFEYDKDWIAGGFSISPWELPLRTGLIYSKENSFGGGFAAFEDSMPDGYGLYLLDRMLRREGSSLGGLSPLQRLSLVGSSGMGALCYKPEASKEQISAITDNDFDELQRKALDVLSEKSDAAASFLYYNSRNSGGARPKAVYKAADGSDWIVKFRHVYDPSDIGRIEYKYMRTAQKCGIDIPEIRLVNDRYFSIKRFDIKEGRRIHTLTAAALLQSDFRTQSIDYVNLLALTGYLTQDLAQVEQMFRRMVFNVVCVNKDDHAKNFSFLCENGKWSLAPAYDITYSPEGTGGEHATSVRYSGNPGLEDIISAGTGIRISRNRCIEIIEEIEAVCNSELDNDKTVKIKCQ</sequence>
<evidence type="ECO:0000256" key="2">
    <source>
        <dbReference type="ARBA" id="ARBA00022679"/>
    </source>
</evidence>
<dbReference type="PANTHER" id="PTHR37419:SF8">
    <property type="entry name" value="TOXIN YJJJ"/>
    <property type="match status" value="1"/>
</dbReference>
<protein>
    <submittedName>
        <fullName evidence="6">Type II toxin-antitoxin system HipA family toxin</fullName>
    </submittedName>
</protein>
<gene>
    <name evidence="6" type="ORF">IAB76_05530</name>
</gene>
<dbReference type="InterPro" id="IPR017508">
    <property type="entry name" value="HipA_N1"/>
</dbReference>
<name>A0A9D9IYP0_9BACT</name>
<dbReference type="InterPro" id="IPR012893">
    <property type="entry name" value="HipA-like_C"/>
</dbReference>
<comment type="caution">
    <text evidence="6">The sequence shown here is derived from an EMBL/GenBank/DDBJ whole genome shotgun (WGS) entry which is preliminary data.</text>
</comment>
<evidence type="ECO:0000256" key="3">
    <source>
        <dbReference type="ARBA" id="ARBA00022777"/>
    </source>
</evidence>
<dbReference type="Proteomes" id="UP000823769">
    <property type="component" value="Unassembled WGS sequence"/>
</dbReference>
<comment type="similarity">
    <text evidence="1">Belongs to the HipA Ser/Thr kinase family.</text>
</comment>
<evidence type="ECO:0000313" key="7">
    <source>
        <dbReference type="Proteomes" id="UP000823769"/>
    </source>
</evidence>
<dbReference type="AlphaFoldDB" id="A0A9D9IYP0"/>
<dbReference type="PANTHER" id="PTHR37419">
    <property type="entry name" value="SERINE/THREONINE-PROTEIN KINASE TOXIN HIPA"/>
    <property type="match status" value="1"/>
</dbReference>
<dbReference type="GO" id="GO:0005829">
    <property type="term" value="C:cytosol"/>
    <property type="evidence" value="ECO:0007669"/>
    <property type="project" value="TreeGrafter"/>
</dbReference>
<evidence type="ECO:0000256" key="1">
    <source>
        <dbReference type="ARBA" id="ARBA00010164"/>
    </source>
</evidence>
<dbReference type="EMBL" id="JADILW010000079">
    <property type="protein sequence ID" value="MBO8480549.1"/>
    <property type="molecule type" value="Genomic_DNA"/>
</dbReference>
<feature type="domain" description="HipA-like C-terminal" evidence="4">
    <location>
        <begin position="162"/>
        <end position="359"/>
    </location>
</feature>
<evidence type="ECO:0000259" key="4">
    <source>
        <dbReference type="Pfam" id="PF07804"/>
    </source>
</evidence>
<reference evidence="6" key="2">
    <citation type="journal article" date="2021" name="PeerJ">
        <title>Extensive microbial diversity within the chicken gut microbiome revealed by metagenomics and culture.</title>
        <authorList>
            <person name="Gilroy R."/>
            <person name="Ravi A."/>
            <person name="Getino M."/>
            <person name="Pursley I."/>
            <person name="Horton D.L."/>
            <person name="Alikhan N.F."/>
            <person name="Baker D."/>
            <person name="Gharbi K."/>
            <person name="Hall N."/>
            <person name="Watson M."/>
            <person name="Adriaenssens E.M."/>
            <person name="Foster-Nyarko E."/>
            <person name="Jarju S."/>
            <person name="Secka A."/>
            <person name="Antonio M."/>
            <person name="Oren A."/>
            <person name="Chaudhuri R.R."/>
            <person name="La Ragione R."/>
            <person name="Hildebrand F."/>
            <person name="Pallen M.J."/>
        </authorList>
    </citation>
    <scope>NUCLEOTIDE SEQUENCE</scope>
    <source>
        <strain evidence="6">B3-1481</strain>
    </source>
</reference>
<reference evidence="6" key="1">
    <citation type="submission" date="2020-10" db="EMBL/GenBank/DDBJ databases">
        <authorList>
            <person name="Gilroy R."/>
        </authorList>
    </citation>
    <scope>NUCLEOTIDE SEQUENCE</scope>
    <source>
        <strain evidence="6">B3-1481</strain>
    </source>
</reference>
<accession>A0A9D9IYP0</accession>
<feature type="domain" description="HipA N-terminal subdomain 1" evidence="5">
    <location>
        <begin position="8"/>
        <end position="115"/>
    </location>
</feature>
<evidence type="ECO:0000259" key="5">
    <source>
        <dbReference type="Pfam" id="PF13657"/>
    </source>
</evidence>
<dbReference type="Pfam" id="PF13657">
    <property type="entry name" value="Couple_hipA"/>
    <property type="match status" value="1"/>
</dbReference>